<dbReference type="EMBL" id="CAJVPK010006219">
    <property type="protein sequence ID" value="CAG8649502.1"/>
    <property type="molecule type" value="Genomic_DNA"/>
</dbReference>
<dbReference type="Proteomes" id="UP000789706">
    <property type="component" value="Unassembled WGS sequence"/>
</dbReference>
<feature type="non-terminal residue" evidence="1">
    <location>
        <position position="114"/>
    </location>
</feature>
<proteinExistence type="predicted"/>
<reference evidence="1" key="1">
    <citation type="submission" date="2021-06" db="EMBL/GenBank/DDBJ databases">
        <authorList>
            <person name="Kallberg Y."/>
            <person name="Tangrot J."/>
            <person name="Rosling A."/>
        </authorList>
    </citation>
    <scope>NUCLEOTIDE SEQUENCE</scope>
    <source>
        <strain evidence="1">AZ414A</strain>
    </source>
</reference>
<accession>A0A9N9DSN9</accession>
<sequence length="114" mass="13293">FVPFGTSFNEFIKPFIRDIQLLEKGIPMKINNIEYLIIGDLGAVTIKKLRRQYNLLKSVQEKKDFVTRHRISIQLSPFSYLKFNPFQQIPQDTYHAVSGKITCLMEITIDLLSE</sequence>
<evidence type="ECO:0000313" key="1">
    <source>
        <dbReference type="EMBL" id="CAG8649502.1"/>
    </source>
</evidence>
<protein>
    <submittedName>
        <fullName evidence="1">8048_t:CDS:1</fullName>
    </submittedName>
</protein>
<keyword evidence="2" id="KW-1185">Reference proteome</keyword>
<evidence type="ECO:0000313" key="2">
    <source>
        <dbReference type="Proteomes" id="UP000789706"/>
    </source>
</evidence>
<comment type="caution">
    <text evidence="1">The sequence shown here is derived from an EMBL/GenBank/DDBJ whole genome shotgun (WGS) entry which is preliminary data.</text>
</comment>
<dbReference type="AlphaFoldDB" id="A0A9N9DSN9"/>
<feature type="non-terminal residue" evidence="1">
    <location>
        <position position="1"/>
    </location>
</feature>
<name>A0A9N9DSN9_9GLOM</name>
<organism evidence="1 2">
    <name type="scientific">Diversispora eburnea</name>
    <dbReference type="NCBI Taxonomy" id="1213867"/>
    <lineage>
        <taxon>Eukaryota</taxon>
        <taxon>Fungi</taxon>
        <taxon>Fungi incertae sedis</taxon>
        <taxon>Mucoromycota</taxon>
        <taxon>Glomeromycotina</taxon>
        <taxon>Glomeromycetes</taxon>
        <taxon>Diversisporales</taxon>
        <taxon>Diversisporaceae</taxon>
        <taxon>Diversispora</taxon>
    </lineage>
</organism>
<gene>
    <name evidence="1" type="ORF">DEBURN_LOCUS11415</name>
</gene>